<dbReference type="EMBL" id="JAIPUX010003289">
    <property type="protein sequence ID" value="KAH0620373.1"/>
    <property type="molecule type" value="Genomic_DNA"/>
</dbReference>
<dbReference type="InterPro" id="IPR002401">
    <property type="entry name" value="Cyt_P450_E_grp-I"/>
</dbReference>
<evidence type="ECO:0000313" key="3">
    <source>
        <dbReference type="EMBL" id="KAH0620373.1"/>
    </source>
</evidence>
<organism evidence="3 4">
    <name type="scientific">Phrynosoma platyrhinos</name>
    <name type="common">Desert horned lizard</name>
    <dbReference type="NCBI Taxonomy" id="52577"/>
    <lineage>
        <taxon>Eukaryota</taxon>
        <taxon>Metazoa</taxon>
        <taxon>Chordata</taxon>
        <taxon>Craniata</taxon>
        <taxon>Vertebrata</taxon>
        <taxon>Euteleostomi</taxon>
        <taxon>Lepidosauria</taxon>
        <taxon>Squamata</taxon>
        <taxon>Bifurcata</taxon>
        <taxon>Unidentata</taxon>
        <taxon>Episquamata</taxon>
        <taxon>Toxicofera</taxon>
        <taxon>Iguania</taxon>
        <taxon>Phrynosomatidae</taxon>
        <taxon>Phrynosomatinae</taxon>
        <taxon>Phrynosoma</taxon>
    </lineage>
</organism>
<dbReference type="PRINTS" id="PR00463">
    <property type="entry name" value="EP450I"/>
</dbReference>
<keyword evidence="2" id="KW-0408">Iron</keyword>
<comment type="caution">
    <text evidence="3">The sequence shown here is derived from an EMBL/GenBank/DDBJ whole genome shotgun (WGS) entry which is preliminary data.</text>
</comment>
<comment type="similarity">
    <text evidence="1">Belongs to the cytochrome P450 family.</text>
</comment>
<dbReference type="InterPro" id="IPR036396">
    <property type="entry name" value="Cyt_P450_sf"/>
</dbReference>
<feature type="non-terminal residue" evidence="3">
    <location>
        <position position="1"/>
    </location>
</feature>
<evidence type="ECO:0008006" key="5">
    <source>
        <dbReference type="Google" id="ProtNLM"/>
    </source>
</evidence>
<sequence length="334" mass="37771">AEEYGPIVRINVFHKVALLVLSPEGVKSRGPLGIWSGSTPRNMAHTNPVIFFLKFSSYLMGLIETFNDQAEELMKELEKKADGETIVDVMSLLRRVTLDIIAKVAFGLELKTLHDDKTPFLHAVNMVTIGLRNLRVPLFELVMSDKKYMPWNRKVVKEIRESVKLLRRTGKECIEQRKRAIQNEEDVPLDVLTQILKNAGRQENGTICMPHFMFILHGNTKLFVGLGSLVSDLMSHCHETSANQLSFTIMELARHPEMIAKLQAEVDDIIGMKRSIAYKDLVNLKYLSQVLKESLRLYPPAVATLRWTGKENIINGIKIPADTTLIVSLLNGQL</sequence>
<proteinExistence type="inferred from homology"/>
<name>A0ABQ7SSQ0_PHRPL</name>
<reference evidence="3 4" key="1">
    <citation type="journal article" date="2022" name="Gigascience">
        <title>A chromosome-level genome assembly and annotation of the desert horned lizard, Phrynosoma platyrhinos, provides insight into chromosomal rearrangements among reptiles.</title>
        <authorList>
            <person name="Koochekian N."/>
            <person name="Ascanio A."/>
            <person name="Farleigh K."/>
            <person name="Card D.C."/>
            <person name="Schield D.R."/>
            <person name="Castoe T.A."/>
            <person name="Jezkova T."/>
        </authorList>
    </citation>
    <scope>NUCLEOTIDE SEQUENCE [LARGE SCALE GENOMIC DNA]</scope>
    <source>
        <strain evidence="3">NK-2021</strain>
    </source>
</reference>
<dbReference type="InterPro" id="IPR039983">
    <property type="entry name" value="CYP46A1"/>
</dbReference>
<dbReference type="Proteomes" id="UP000826234">
    <property type="component" value="Unassembled WGS sequence"/>
</dbReference>
<evidence type="ECO:0000256" key="2">
    <source>
        <dbReference type="ARBA" id="ARBA00023004"/>
    </source>
</evidence>
<gene>
    <name evidence="3" type="ORF">JD844_020732</name>
</gene>
<dbReference type="PANTHER" id="PTHR24293">
    <property type="entry name" value="CYTOCHROME P450 FAMILY 46 SUBFAMILY A"/>
    <property type="match status" value="1"/>
</dbReference>
<dbReference type="Pfam" id="PF00067">
    <property type="entry name" value="p450"/>
    <property type="match status" value="1"/>
</dbReference>
<evidence type="ECO:0000313" key="4">
    <source>
        <dbReference type="Proteomes" id="UP000826234"/>
    </source>
</evidence>
<protein>
    <recommendedName>
        <fullName evidence="5">Cytochrome P450</fullName>
    </recommendedName>
</protein>
<accession>A0ABQ7SSQ0</accession>
<keyword evidence="4" id="KW-1185">Reference proteome</keyword>
<dbReference type="SUPFAM" id="SSF48264">
    <property type="entry name" value="Cytochrome P450"/>
    <property type="match status" value="1"/>
</dbReference>
<dbReference type="InterPro" id="IPR001128">
    <property type="entry name" value="Cyt_P450"/>
</dbReference>
<evidence type="ECO:0000256" key="1">
    <source>
        <dbReference type="ARBA" id="ARBA00010617"/>
    </source>
</evidence>
<dbReference type="Gene3D" id="1.10.630.10">
    <property type="entry name" value="Cytochrome P450"/>
    <property type="match status" value="1"/>
</dbReference>
<dbReference type="PANTHER" id="PTHR24293:SF1">
    <property type="entry name" value="CHOLESTEROL 24-HYDROXYLASE"/>
    <property type="match status" value="1"/>
</dbReference>